<sequence length="74" mass="7897">MRTTTITLLALAFLGGPAFAQSQPASQAPAEAKTYHYWLHPKLGMVKVDKKTHAMLVGRPAQQQTSTPGTACSS</sequence>
<feature type="signal peptide" evidence="1">
    <location>
        <begin position="1"/>
        <end position="20"/>
    </location>
</feature>
<feature type="chain" id="PRO_5037116084" evidence="1">
    <location>
        <begin position="21"/>
        <end position="74"/>
    </location>
</feature>
<dbReference type="AlphaFoldDB" id="A0A936YXC1"/>
<protein>
    <submittedName>
        <fullName evidence="2">Uncharacterized protein</fullName>
    </submittedName>
</protein>
<dbReference type="EMBL" id="JAEQNE010000002">
    <property type="protein sequence ID" value="MBL0391220.1"/>
    <property type="molecule type" value="Genomic_DNA"/>
</dbReference>
<name>A0A936YXC1_9BURK</name>
<dbReference type="Proteomes" id="UP000599109">
    <property type="component" value="Unassembled WGS sequence"/>
</dbReference>
<keyword evidence="3" id="KW-1185">Reference proteome</keyword>
<keyword evidence="1" id="KW-0732">Signal</keyword>
<accession>A0A936YXC1</accession>
<evidence type="ECO:0000313" key="2">
    <source>
        <dbReference type="EMBL" id="MBL0391220.1"/>
    </source>
</evidence>
<reference evidence="2 3" key="1">
    <citation type="journal article" date="2017" name="Int. J. Syst. Evol. Microbiol.">
        <title>Ramlibacter monticola sp. nov., isolated from forest soil.</title>
        <authorList>
            <person name="Chaudhary D.K."/>
            <person name="Kim J."/>
        </authorList>
    </citation>
    <scope>NUCLEOTIDE SEQUENCE [LARGE SCALE GENOMIC DNA]</scope>
    <source>
        <strain evidence="2 3">KACC 19175</strain>
    </source>
</reference>
<evidence type="ECO:0000256" key="1">
    <source>
        <dbReference type="SAM" id="SignalP"/>
    </source>
</evidence>
<proteinExistence type="predicted"/>
<evidence type="ECO:0000313" key="3">
    <source>
        <dbReference type="Proteomes" id="UP000599109"/>
    </source>
</evidence>
<gene>
    <name evidence="2" type="ORF">JJ685_08725</name>
</gene>
<dbReference type="RefSeq" id="WP_201673864.1">
    <property type="nucleotide sequence ID" value="NZ_JAEQNE010000002.1"/>
</dbReference>
<comment type="caution">
    <text evidence="2">The sequence shown here is derived from an EMBL/GenBank/DDBJ whole genome shotgun (WGS) entry which is preliminary data.</text>
</comment>
<organism evidence="2 3">
    <name type="scientific">Ramlibacter monticola</name>
    <dbReference type="NCBI Taxonomy" id="1926872"/>
    <lineage>
        <taxon>Bacteria</taxon>
        <taxon>Pseudomonadati</taxon>
        <taxon>Pseudomonadota</taxon>
        <taxon>Betaproteobacteria</taxon>
        <taxon>Burkholderiales</taxon>
        <taxon>Comamonadaceae</taxon>
        <taxon>Ramlibacter</taxon>
    </lineage>
</organism>